<proteinExistence type="inferred from homology"/>
<evidence type="ECO:0000259" key="11">
    <source>
        <dbReference type="Pfam" id="PF14910"/>
    </source>
</evidence>
<reference evidence="13 14" key="1">
    <citation type="submission" date="2016-03" db="EMBL/GenBank/DDBJ databases">
        <title>Cyphomyrmex costatus WGS genome.</title>
        <authorList>
            <person name="Nygaard S."/>
            <person name="Hu H."/>
            <person name="Boomsma J."/>
            <person name="Zhang G."/>
        </authorList>
    </citation>
    <scope>NUCLEOTIDE SEQUENCE [LARGE SCALE GENOMIC DNA]</scope>
    <source>
        <strain evidence="13">MS0001</strain>
        <tissue evidence="13">Whole body</tissue>
    </source>
</reference>
<sequence length="1102" mass="129105">MDLDVTFDCSGKVNVNDWQLSRNGLFYHREVDNALFSQTDYPFSHIEVRLFDCVIPGAVAVMDLKHLINCMKMQLKILNRQERPVTISGSCNNDNINYFSLRKMICEFIVYFRMYMNSIRWDLNALEIVIPEISKDVDTLFDCLKYFLSTLRGIPDSTLHYAASNIGNKCNQPEFHLYHIHIELRWFFITLIFSRTYFQYHTQLEELETTAEMIINDLLYSTLKIFERLALNWTIDLTQRTPYCCTCTRELWLMFQIFVDSLGERKKIKMFWDIVNSCIDRILSKNQSQAIFWHRSVDPSLPDCKNPELFCIWIIYHLSLLYGYSNDGVYLQFNSPRIKSNCEQVEKVLKVYVCKGGKDGERDELDVELKIIIPLLFDLIINWWQPRVPIISFLWDCFHKRLDQPFLLQTSGPWVLSLEKKTATDILKQINDRIYGKFEHSKESSYSMFLHLIGTFLKKYGTSDPKYWNQIKGRIYTKFSKIKVAEFSESGLYNFISLFITLAITADTNVCITMLDLLPSTHELNNDYNKKCNLIWKGKLACLLLFNEKKLPLGSISGHFTETINLISCCKDETSRSMMINFVDVLKTILDGNEKMDRGEFNFIGGWIDRYLLECPKNRIGSLLEMIANVFEKCIVLQVSCNNSDDARKLLDALWCHVASRVRQLVFDPVLIGDNYKIISKLAVIFTLEAVREPATAKKYKHSTISLFQHFATSIFLKDIRITQYYLTSILENEQAVQNLKKEIPNFDTILIQAWIKCSIVGYDRNKENIKILQNYIINLDEIKEIFVLDYDMYEFKNSDEPILTFIISFMKKLNTLKIQHARTIQKQINTTENQPNDMLRTLINKIILVPENSTQSYIKELGKKIFSMVILGLEKLNVKSDILLQAMIRDIFDQYLPILIIEVNSGCSFKVSNTLLKCFMDIKNEFLRLIFEMLMSNFYNISSDNVMHKHSNLITWLIKTLLKEGRKYPKYITEHIVQICSPSVFGCYMKVHDHHPHKLYTIDFINDIIKNPYYEEDKFIREKFQTAISAAVQKYLITNAQFTFEFIRSVLSIKKDIIINIFPQIETIILYAEQYNRPNAASLRFMSNQLKKHMLSMDNNS</sequence>
<dbReference type="GO" id="GO:0006325">
    <property type="term" value="P:chromatin organization"/>
    <property type="evidence" value="ECO:0007669"/>
    <property type="project" value="UniProtKB-KW"/>
</dbReference>
<evidence type="ECO:0000256" key="3">
    <source>
        <dbReference type="ARBA" id="ARBA00006585"/>
    </source>
</evidence>
<evidence type="ECO:0000256" key="8">
    <source>
        <dbReference type="ARBA" id="ARBA00023204"/>
    </source>
</evidence>
<dbReference type="PANTHER" id="PTHR28547">
    <property type="entry name" value="PROTEIN MMS22-LIKE"/>
    <property type="match status" value="1"/>
</dbReference>
<dbReference type="Pfam" id="PF14911">
    <property type="entry name" value="MMS22L_C"/>
    <property type="match status" value="1"/>
</dbReference>
<organism evidence="13 14">
    <name type="scientific">Cyphomyrmex costatus</name>
    <dbReference type="NCBI Taxonomy" id="456900"/>
    <lineage>
        <taxon>Eukaryota</taxon>
        <taxon>Metazoa</taxon>
        <taxon>Ecdysozoa</taxon>
        <taxon>Arthropoda</taxon>
        <taxon>Hexapoda</taxon>
        <taxon>Insecta</taxon>
        <taxon>Pterygota</taxon>
        <taxon>Neoptera</taxon>
        <taxon>Endopterygota</taxon>
        <taxon>Hymenoptera</taxon>
        <taxon>Apocrita</taxon>
        <taxon>Aculeata</taxon>
        <taxon>Formicoidea</taxon>
        <taxon>Formicidae</taxon>
        <taxon>Myrmicinae</taxon>
        <taxon>Cyphomyrmex</taxon>
    </lineage>
</organism>
<evidence type="ECO:0000256" key="9">
    <source>
        <dbReference type="ARBA" id="ARBA00023242"/>
    </source>
</evidence>
<keyword evidence="8" id="KW-0234">DNA repair</keyword>
<dbReference type="InterPro" id="IPR042320">
    <property type="entry name" value="MMS22-like"/>
</dbReference>
<keyword evidence="14" id="KW-1185">Reference proteome</keyword>
<evidence type="ECO:0000256" key="4">
    <source>
        <dbReference type="ARBA" id="ARBA00021061"/>
    </source>
</evidence>
<evidence type="ECO:0000313" key="13">
    <source>
        <dbReference type="EMBL" id="KYM98599.1"/>
    </source>
</evidence>
<dbReference type="GO" id="GO:0031297">
    <property type="term" value="P:replication fork processing"/>
    <property type="evidence" value="ECO:0007669"/>
    <property type="project" value="InterPro"/>
</dbReference>
<dbReference type="GO" id="GO:0043596">
    <property type="term" value="C:nuclear replication fork"/>
    <property type="evidence" value="ECO:0007669"/>
    <property type="project" value="TreeGrafter"/>
</dbReference>
<keyword evidence="9" id="KW-0539">Nucleus</keyword>
<dbReference type="STRING" id="456900.A0A195CCL6"/>
<dbReference type="AlphaFoldDB" id="A0A195CCL6"/>
<evidence type="ECO:0000313" key="14">
    <source>
        <dbReference type="Proteomes" id="UP000078542"/>
    </source>
</evidence>
<gene>
    <name evidence="13" type="ORF">ALC62_10567</name>
</gene>
<keyword evidence="6" id="KW-0227">DNA damage</keyword>
<dbReference type="InterPro" id="IPR029424">
    <property type="entry name" value="MMS22L_C"/>
</dbReference>
<dbReference type="EMBL" id="KQ977935">
    <property type="protein sequence ID" value="KYM98599.1"/>
    <property type="molecule type" value="Genomic_DNA"/>
</dbReference>
<dbReference type="PANTHER" id="PTHR28547:SF1">
    <property type="entry name" value="PROTEIN MMS22-LIKE"/>
    <property type="match status" value="1"/>
</dbReference>
<name>A0A195CCL6_9HYME</name>
<evidence type="ECO:0000256" key="7">
    <source>
        <dbReference type="ARBA" id="ARBA00022853"/>
    </source>
</evidence>
<dbReference type="InterPro" id="IPR029425">
    <property type="entry name" value="MMS22L_N"/>
</dbReference>
<comment type="similarity">
    <text evidence="3">Belongs to the MMS22 family. MMS22L subfamily.</text>
</comment>
<evidence type="ECO:0000256" key="5">
    <source>
        <dbReference type="ARBA" id="ARBA00022454"/>
    </source>
</evidence>
<evidence type="ECO:0000256" key="10">
    <source>
        <dbReference type="ARBA" id="ARBA00033326"/>
    </source>
</evidence>
<evidence type="ECO:0000259" key="12">
    <source>
        <dbReference type="Pfam" id="PF14911"/>
    </source>
</evidence>
<evidence type="ECO:0000256" key="1">
    <source>
        <dbReference type="ARBA" id="ARBA00004123"/>
    </source>
</evidence>
<evidence type="ECO:0000256" key="6">
    <source>
        <dbReference type="ARBA" id="ARBA00022763"/>
    </source>
</evidence>
<accession>A0A195CCL6</accession>
<protein>
    <recommendedName>
        <fullName evidence="4">Protein MMS22-like</fullName>
    </recommendedName>
    <alternativeName>
        <fullName evidence="10">Methyl methanesulfonate-sensitivity protein 22-like</fullName>
    </alternativeName>
</protein>
<dbReference type="GO" id="GO:0000724">
    <property type="term" value="P:double-strand break repair via homologous recombination"/>
    <property type="evidence" value="ECO:0007669"/>
    <property type="project" value="InterPro"/>
</dbReference>
<feature type="domain" description="Protein MMS22-like N-terminal" evidence="11">
    <location>
        <begin position="124"/>
        <end position="565"/>
    </location>
</feature>
<dbReference type="Pfam" id="PF14910">
    <property type="entry name" value="MMS22L_N"/>
    <property type="match status" value="1"/>
</dbReference>
<keyword evidence="7" id="KW-0156">Chromatin regulator</keyword>
<feature type="domain" description="MMS22-like C-terminal" evidence="12">
    <location>
        <begin position="832"/>
        <end position="1095"/>
    </location>
</feature>
<evidence type="ECO:0000256" key="2">
    <source>
        <dbReference type="ARBA" id="ARBA00004286"/>
    </source>
</evidence>
<keyword evidence="5" id="KW-0158">Chromosome</keyword>
<comment type="subcellular location">
    <subcellularLocation>
        <location evidence="2">Chromosome</location>
    </subcellularLocation>
    <subcellularLocation>
        <location evidence="1">Nucleus</location>
    </subcellularLocation>
</comment>
<dbReference type="Proteomes" id="UP000078542">
    <property type="component" value="Unassembled WGS sequence"/>
</dbReference>